<evidence type="ECO:0000256" key="5">
    <source>
        <dbReference type="SAM" id="Coils"/>
    </source>
</evidence>
<gene>
    <name evidence="7" type="ORF">LX80_01591</name>
</gene>
<evidence type="ECO:0000313" key="8">
    <source>
        <dbReference type="Proteomes" id="UP000249720"/>
    </source>
</evidence>
<dbReference type="GO" id="GO:0006310">
    <property type="term" value="P:DNA recombination"/>
    <property type="evidence" value="ECO:0007669"/>
    <property type="project" value="UniProtKB-KW"/>
</dbReference>
<accession>A0A2W7RVM3</accession>
<evidence type="ECO:0000256" key="6">
    <source>
        <dbReference type="SAM" id="MobiDB-lite"/>
    </source>
</evidence>
<keyword evidence="8" id="KW-1185">Reference proteome</keyword>
<dbReference type="RefSeq" id="WP_245898018.1">
    <property type="nucleotide sequence ID" value="NZ_QKZV01000004.1"/>
</dbReference>
<evidence type="ECO:0000256" key="4">
    <source>
        <dbReference type="ARBA" id="ARBA00023172"/>
    </source>
</evidence>
<dbReference type="AlphaFoldDB" id="A0A2W7RVM3"/>
<reference evidence="7 8" key="1">
    <citation type="submission" date="2018-06" db="EMBL/GenBank/DDBJ databases">
        <title>Genomic Encyclopedia of Archaeal and Bacterial Type Strains, Phase II (KMG-II): from individual species to whole genera.</title>
        <authorList>
            <person name="Goeker M."/>
        </authorList>
    </citation>
    <scope>NUCLEOTIDE SEQUENCE [LARGE SCALE GENOMIC DNA]</scope>
    <source>
        <strain evidence="7 8">DSM 23241</strain>
    </source>
</reference>
<dbReference type="EMBL" id="QKZV01000004">
    <property type="protein sequence ID" value="PZX62896.1"/>
    <property type="molecule type" value="Genomic_DNA"/>
</dbReference>
<dbReference type="PANTHER" id="PTHR30563:SF0">
    <property type="entry name" value="DNA RECOMBINATION PROTEIN RMUC"/>
    <property type="match status" value="1"/>
</dbReference>
<evidence type="ECO:0000256" key="1">
    <source>
        <dbReference type="ARBA" id="ARBA00003416"/>
    </source>
</evidence>
<protein>
    <submittedName>
        <fullName evidence="7">DNA recombination protein RmuC</fullName>
    </submittedName>
</protein>
<dbReference type="Pfam" id="PF02646">
    <property type="entry name" value="RmuC"/>
    <property type="match status" value="1"/>
</dbReference>
<proteinExistence type="inferred from homology"/>
<feature type="region of interest" description="Disordered" evidence="6">
    <location>
        <begin position="488"/>
        <end position="508"/>
    </location>
</feature>
<name>A0A2W7RVM3_9BACT</name>
<dbReference type="InterPro" id="IPR003798">
    <property type="entry name" value="DNA_recombination_RmuC"/>
</dbReference>
<dbReference type="PANTHER" id="PTHR30563">
    <property type="entry name" value="DNA RECOMBINATION PROTEIN RMUC"/>
    <property type="match status" value="1"/>
</dbReference>
<keyword evidence="4" id="KW-0233">DNA recombination</keyword>
<sequence length="508" mass="57684">MLTLIILVIVIVVLLVQFLLFSKIGGQKNNEALNEIKLLLNQWLITVKDIEKNLKEEFVINRKENAEASAALRTETNLQLNNFAQTITLQLTQLSNANEEKLNAIRVTLENSFNNFQQRIDANGQAGITALQQNLALFQTNLNEALKEYKNRMLEQFALFENNIQNQHAGNTEKMRELKQALETSVKNLQEGNEKKLEEMRKTVDEKLNDTLEKRLGESFKLVSDRLEAVHKGLGEMQTLATSVGDLKKVMTNVKQRGVLGEYQLQNIIEDLLTTEQYERNVKTKSGSGALVEFAIKMPHGRNFEKIVWLPIDSKFPKEDYEALTDAYEKGDAEKIEESRKSFINAIKRSAKEIKEKYIDPPNTTEYGIMFLPFESLFGEVLRVPGLFELLQKEYKITITGPTTLSALLNSLQMGFRTLAIEKRSSEVWDLLGAVKTDFKQFGDVLAKTKKKLIEATDVIDKSEVRTRAIERKLRNVEALPANQANAILDTPALNDTDKNDSVEDNAE</sequence>
<evidence type="ECO:0000313" key="7">
    <source>
        <dbReference type="EMBL" id="PZX62896.1"/>
    </source>
</evidence>
<comment type="function">
    <text evidence="1">Involved in DNA recombination.</text>
</comment>
<organism evidence="7 8">
    <name type="scientific">Hydrotalea sandarakina</name>
    <dbReference type="NCBI Taxonomy" id="1004304"/>
    <lineage>
        <taxon>Bacteria</taxon>
        <taxon>Pseudomonadati</taxon>
        <taxon>Bacteroidota</taxon>
        <taxon>Chitinophagia</taxon>
        <taxon>Chitinophagales</taxon>
        <taxon>Chitinophagaceae</taxon>
        <taxon>Hydrotalea</taxon>
    </lineage>
</organism>
<keyword evidence="3 5" id="KW-0175">Coiled coil</keyword>
<feature type="coiled-coil region" evidence="5">
    <location>
        <begin position="175"/>
        <end position="206"/>
    </location>
</feature>
<evidence type="ECO:0000256" key="2">
    <source>
        <dbReference type="ARBA" id="ARBA00009840"/>
    </source>
</evidence>
<comment type="caution">
    <text evidence="7">The sequence shown here is derived from an EMBL/GenBank/DDBJ whole genome shotgun (WGS) entry which is preliminary data.</text>
</comment>
<dbReference type="Proteomes" id="UP000249720">
    <property type="component" value="Unassembled WGS sequence"/>
</dbReference>
<evidence type="ECO:0000256" key="3">
    <source>
        <dbReference type="ARBA" id="ARBA00023054"/>
    </source>
</evidence>
<comment type="similarity">
    <text evidence="2">Belongs to the RmuC family.</text>
</comment>